<feature type="signal peptide" evidence="1">
    <location>
        <begin position="1"/>
        <end position="21"/>
    </location>
</feature>
<reference evidence="2" key="1">
    <citation type="submission" date="2021-03" db="EMBL/GenBank/DDBJ databases">
        <title>Acanthopleuribacteraceae sp. M133.</title>
        <authorList>
            <person name="Wang G."/>
        </authorList>
    </citation>
    <scope>NUCLEOTIDE SEQUENCE</scope>
    <source>
        <strain evidence="2">M133</strain>
    </source>
</reference>
<evidence type="ECO:0008006" key="4">
    <source>
        <dbReference type="Google" id="ProtNLM"/>
    </source>
</evidence>
<organism evidence="2 3">
    <name type="scientific">Sulfidibacter corallicola</name>
    <dbReference type="NCBI Taxonomy" id="2818388"/>
    <lineage>
        <taxon>Bacteria</taxon>
        <taxon>Pseudomonadati</taxon>
        <taxon>Acidobacteriota</taxon>
        <taxon>Holophagae</taxon>
        <taxon>Acanthopleuribacterales</taxon>
        <taxon>Acanthopleuribacteraceae</taxon>
        <taxon>Sulfidibacter</taxon>
    </lineage>
</organism>
<sequence length="148" mass="15923">MKTSALIFVVFSLCSTYQVLAGSGKAIIPNFSANSATDGKCVYYMSNITPHDLEVSITFYDQNGTVITSGIVYTNFINSNTEIAAGSTGVVVINPTPWKYGYAVIEWNNKSTDDDVLGLVAHGFFDQQDGSDNAEAYYSIPINCGAAF</sequence>
<proteinExistence type="predicted"/>
<accession>A0A8A4TWE5</accession>
<dbReference type="AlphaFoldDB" id="A0A8A4TWE5"/>
<dbReference type="RefSeq" id="WP_237383600.1">
    <property type="nucleotide sequence ID" value="NZ_CP071793.1"/>
</dbReference>
<feature type="chain" id="PRO_5035155659" description="CUB domain-containing protein" evidence="1">
    <location>
        <begin position="22"/>
        <end position="148"/>
    </location>
</feature>
<keyword evidence="3" id="KW-1185">Reference proteome</keyword>
<evidence type="ECO:0000256" key="1">
    <source>
        <dbReference type="SAM" id="SignalP"/>
    </source>
</evidence>
<dbReference type="EMBL" id="CP071793">
    <property type="protein sequence ID" value="QTD53498.1"/>
    <property type="molecule type" value="Genomic_DNA"/>
</dbReference>
<protein>
    <recommendedName>
        <fullName evidence="4">CUB domain-containing protein</fullName>
    </recommendedName>
</protein>
<dbReference type="Proteomes" id="UP000663929">
    <property type="component" value="Chromosome"/>
</dbReference>
<keyword evidence="1" id="KW-0732">Signal</keyword>
<gene>
    <name evidence="2" type="ORF">J3U87_13670</name>
</gene>
<evidence type="ECO:0000313" key="3">
    <source>
        <dbReference type="Proteomes" id="UP000663929"/>
    </source>
</evidence>
<evidence type="ECO:0000313" key="2">
    <source>
        <dbReference type="EMBL" id="QTD53498.1"/>
    </source>
</evidence>
<dbReference type="KEGG" id="scor:J3U87_13670"/>
<name>A0A8A4TWE5_SULCO</name>